<reference evidence="11" key="1">
    <citation type="submission" date="2024-02" db="UniProtKB">
        <authorList>
            <consortium name="WormBaseParasite"/>
        </authorList>
    </citation>
    <scope>IDENTIFICATION</scope>
</reference>
<feature type="region of interest" description="Disordered" evidence="8">
    <location>
        <begin position="1"/>
        <end position="26"/>
    </location>
</feature>
<evidence type="ECO:0000256" key="3">
    <source>
        <dbReference type="ARBA" id="ARBA00022979"/>
    </source>
</evidence>
<dbReference type="Pfam" id="PF00755">
    <property type="entry name" value="Carn_acyltransf"/>
    <property type="match status" value="1"/>
</dbReference>
<dbReference type="GO" id="GO:0045202">
    <property type="term" value="C:synapse"/>
    <property type="evidence" value="ECO:0007669"/>
    <property type="project" value="GOC"/>
</dbReference>
<organism evidence="10 11">
    <name type="scientific">Mesorhabditis belari</name>
    <dbReference type="NCBI Taxonomy" id="2138241"/>
    <lineage>
        <taxon>Eukaryota</taxon>
        <taxon>Metazoa</taxon>
        <taxon>Ecdysozoa</taxon>
        <taxon>Nematoda</taxon>
        <taxon>Chromadorea</taxon>
        <taxon>Rhabditida</taxon>
        <taxon>Rhabditina</taxon>
        <taxon>Rhabditomorpha</taxon>
        <taxon>Rhabditoidea</taxon>
        <taxon>Rhabditidae</taxon>
        <taxon>Mesorhabditinae</taxon>
        <taxon>Mesorhabditis</taxon>
    </lineage>
</organism>
<evidence type="ECO:0000313" key="10">
    <source>
        <dbReference type="Proteomes" id="UP000887575"/>
    </source>
</evidence>
<dbReference type="WBParaSite" id="MBELARI_LOCUS5459">
    <property type="protein sequence ID" value="MBELARI_LOCUS5459"/>
    <property type="gene ID" value="MBELARI_LOCUS5459"/>
</dbReference>
<evidence type="ECO:0000256" key="2">
    <source>
        <dbReference type="ARBA" id="ARBA00022679"/>
    </source>
</evidence>
<feature type="domain" description="Choline/carnitine acyltransferase" evidence="9">
    <location>
        <begin position="27"/>
        <end position="609"/>
    </location>
</feature>
<dbReference type="SUPFAM" id="SSF52777">
    <property type="entry name" value="CoA-dependent acyltransferases"/>
    <property type="match status" value="2"/>
</dbReference>
<comment type="similarity">
    <text evidence="1">Belongs to the carnitine/choline acetyltransferase family.</text>
</comment>
<dbReference type="GO" id="GO:0005737">
    <property type="term" value="C:cytoplasm"/>
    <property type="evidence" value="ECO:0007669"/>
    <property type="project" value="TreeGrafter"/>
</dbReference>
<keyword evidence="2" id="KW-0808">Transferase</keyword>
<evidence type="ECO:0000259" key="9">
    <source>
        <dbReference type="Pfam" id="PF00755"/>
    </source>
</evidence>
<accession>A0AAF3FEK6</accession>
<dbReference type="GO" id="GO:0043005">
    <property type="term" value="C:neuron projection"/>
    <property type="evidence" value="ECO:0007669"/>
    <property type="project" value="TreeGrafter"/>
</dbReference>
<sequence length="621" mass="69596">MVETMENGGGEADCDGGWYETPLPSPPVPSLDHSLDRYLEYAAVVAAGTGASMAPTNQAVNKFRSNGQPYQNAVIELGKKNINWITPIWLSEMYLKIRAPLPINTNPAYIFPKQQFDGLDDQLKYSALLTRGIMDFRELILKKEIDRELSTGREKIRMCMEQYDRVLSSYRMPVRGEDQQIRKTSSNNEHILVMCNNQTFTIPVRQKGELLSTASIVKLFNQVVTRASHRPPQIVVPMGASTAGDRDIGGEFWEKMLPQNEKSLSAVQQALFVVCLDIDHKNGLMGDSKEDELIARGYHLLHGFGSQNFGLNRWFDATIQVVVSSKGWNGLCIEHSVAEGIVIVKMVEHALSFAKENIGKKLISPENGAPLSATTLSWSIGNEERELLEKQVQIFDRLSSNIDLEVLIFEDFGREFAKSKGVSPDGFAQLAMQLAHYKLHGHLVSTYESATHRRFASGRVDNIRANTPEALAWVTSMGNPRSDKPQRLSLFRRAAEKQAKVTVENVTGYGIDNHLCALWVQAREQNQNGDLPEIFKDPMWDELMRFPLSTSQVTTSTKLPRHDCYLCYGAVVNDGYGCAYNIQPDHFIFSPAAFRSSSKTDVHKFKASLVSALREMAELLE</sequence>
<dbReference type="InterPro" id="IPR039551">
    <property type="entry name" value="Cho/carn_acyl_trans"/>
</dbReference>
<dbReference type="InterPro" id="IPR042231">
    <property type="entry name" value="Cho/carn_acyl_trans_2"/>
</dbReference>
<dbReference type="EC" id="2.3.1.6" evidence="5"/>
<proteinExistence type="inferred from homology"/>
<evidence type="ECO:0000256" key="8">
    <source>
        <dbReference type="SAM" id="MobiDB-lite"/>
    </source>
</evidence>
<evidence type="ECO:0000256" key="5">
    <source>
        <dbReference type="ARBA" id="ARBA00039091"/>
    </source>
</evidence>
<dbReference type="GO" id="GO:0007274">
    <property type="term" value="P:neuromuscular synaptic transmission"/>
    <property type="evidence" value="ECO:0007669"/>
    <property type="project" value="TreeGrafter"/>
</dbReference>
<keyword evidence="10" id="KW-1185">Reference proteome</keyword>
<evidence type="ECO:0000256" key="1">
    <source>
        <dbReference type="ARBA" id="ARBA00005232"/>
    </source>
</evidence>
<dbReference type="PANTHER" id="PTHR22589">
    <property type="entry name" value="CARNITINE O-ACYLTRANSFERASE"/>
    <property type="match status" value="1"/>
</dbReference>
<evidence type="ECO:0000256" key="7">
    <source>
        <dbReference type="PIRSR" id="PIRSR600542-1"/>
    </source>
</evidence>
<dbReference type="GO" id="GO:0008292">
    <property type="term" value="P:acetylcholine biosynthetic process"/>
    <property type="evidence" value="ECO:0007669"/>
    <property type="project" value="TreeGrafter"/>
</dbReference>
<evidence type="ECO:0000256" key="4">
    <source>
        <dbReference type="ARBA" id="ARBA00023315"/>
    </source>
</evidence>
<dbReference type="Gene3D" id="3.30.559.10">
    <property type="entry name" value="Chloramphenicol acetyltransferase-like domain"/>
    <property type="match status" value="1"/>
</dbReference>
<evidence type="ECO:0000313" key="11">
    <source>
        <dbReference type="WBParaSite" id="MBELARI_LOCUS5459"/>
    </source>
</evidence>
<name>A0AAF3FEK6_9BILA</name>
<dbReference type="Gene3D" id="3.30.559.70">
    <property type="entry name" value="Choline/Carnitine o-acyltransferase, domain 2"/>
    <property type="match status" value="1"/>
</dbReference>
<protein>
    <recommendedName>
        <fullName evidence="6">Choline O-acetyltransferase</fullName>
        <ecNumber evidence="5">2.3.1.6</ecNumber>
    </recommendedName>
</protein>
<keyword evidence="4" id="KW-0012">Acyltransferase</keyword>
<feature type="active site" description="Proton acceptor" evidence="7">
    <location>
        <position position="335"/>
    </location>
</feature>
<dbReference type="AlphaFoldDB" id="A0AAF3FEK6"/>
<evidence type="ECO:0000256" key="6">
    <source>
        <dbReference type="ARBA" id="ARBA00040495"/>
    </source>
</evidence>
<dbReference type="InterPro" id="IPR023213">
    <property type="entry name" value="CAT-like_dom_sf"/>
</dbReference>
<dbReference type="Proteomes" id="UP000887575">
    <property type="component" value="Unassembled WGS sequence"/>
</dbReference>
<keyword evidence="3" id="KW-0530">Neurotransmitter biosynthesis</keyword>
<dbReference type="PANTHER" id="PTHR22589:SF14">
    <property type="entry name" value="CHOLINE O-ACETYLTRANSFERASE"/>
    <property type="match status" value="1"/>
</dbReference>
<dbReference type="InterPro" id="IPR000542">
    <property type="entry name" value="Carn_acyl_trans"/>
</dbReference>
<dbReference type="GO" id="GO:0004102">
    <property type="term" value="F:choline O-acetyltransferase activity"/>
    <property type="evidence" value="ECO:0007669"/>
    <property type="project" value="UniProtKB-EC"/>
</dbReference>